<feature type="signal peptide" evidence="1">
    <location>
        <begin position="1"/>
        <end position="31"/>
    </location>
</feature>
<protein>
    <submittedName>
        <fullName evidence="2">Alpha/beta hydrolase</fullName>
    </submittedName>
</protein>
<reference evidence="3" key="1">
    <citation type="journal article" date="2021" name="ISME J.">
        <title>Evolutionary origin and ecological implication of a unique nif island in free-living Bradyrhizobium lineages.</title>
        <authorList>
            <person name="Tao J."/>
        </authorList>
    </citation>
    <scope>NUCLEOTIDE SEQUENCE [LARGE SCALE GENOMIC DNA]</scope>
    <source>
        <strain evidence="3">SZCCT0094</strain>
    </source>
</reference>
<keyword evidence="1" id="KW-0732">Signal</keyword>
<proteinExistence type="predicted"/>
<gene>
    <name evidence="2" type="ORF">JQ619_02815</name>
</gene>
<keyword evidence="2" id="KW-0378">Hydrolase</keyword>
<dbReference type="Proteomes" id="UP001314635">
    <property type="component" value="Unassembled WGS sequence"/>
</dbReference>
<dbReference type="RefSeq" id="WP_012045008.1">
    <property type="nucleotide sequence ID" value="NZ_JABFDP010000005.1"/>
</dbReference>
<evidence type="ECO:0000313" key="3">
    <source>
        <dbReference type="Proteomes" id="UP001314635"/>
    </source>
</evidence>
<organism evidence="2 3">
    <name type="scientific">Bradyrhizobium denitrificans</name>
    <dbReference type="NCBI Taxonomy" id="2734912"/>
    <lineage>
        <taxon>Bacteria</taxon>
        <taxon>Pseudomonadati</taxon>
        <taxon>Pseudomonadota</taxon>
        <taxon>Alphaproteobacteria</taxon>
        <taxon>Hyphomicrobiales</taxon>
        <taxon>Nitrobacteraceae</taxon>
        <taxon>Bradyrhizobium</taxon>
    </lineage>
</organism>
<evidence type="ECO:0000313" key="2">
    <source>
        <dbReference type="EMBL" id="MBR1134690.1"/>
    </source>
</evidence>
<dbReference type="Gene3D" id="3.40.50.1820">
    <property type="entry name" value="alpha/beta hydrolase"/>
    <property type="match status" value="1"/>
</dbReference>
<accession>A0ABS5G085</accession>
<feature type="chain" id="PRO_5046858432" evidence="1">
    <location>
        <begin position="32"/>
        <end position="239"/>
    </location>
</feature>
<dbReference type="InterPro" id="IPR029058">
    <property type="entry name" value="AB_hydrolase_fold"/>
</dbReference>
<comment type="caution">
    <text evidence="2">The sequence shown here is derived from an EMBL/GenBank/DDBJ whole genome shotgun (WGS) entry which is preliminary data.</text>
</comment>
<dbReference type="GO" id="GO:0016787">
    <property type="term" value="F:hydrolase activity"/>
    <property type="evidence" value="ECO:0007669"/>
    <property type="project" value="UniProtKB-KW"/>
</dbReference>
<dbReference type="EMBL" id="JAFCLK010000002">
    <property type="protein sequence ID" value="MBR1134690.1"/>
    <property type="molecule type" value="Genomic_DNA"/>
</dbReference>
<evidence type="ECO:0000256" key="1">
    <source>
        <dbReference type="SAM" id="SignalP"/>
    </source>
</evidence>
<sequence length="239" mass="24562">MVRLTSQPCRVIVRICLALTVSLAVGAAARADETVTIGGSRVALIRPKAVRASVILLPGGDGAINVGDRGDIHGLLGNQLVRTRNAYAARGLAVMVADANTDLKAAVDYMAAIKRPVTVIGTSRGTLRAAEGIARGARPDALVLTSGFLSPESGSSSNVMSILGSPSALPRTLVIHHTSDGCKVTLPAGVDPFIKWSGGRARAKWLSGGAEEGDPCQARGHHGFNGLDGQVVSLAAGFR</sequence>
<name>A0ABS5G085_9BRAD</name>
<keyword evidence="3" id="KW-1185">Reference proteome</keyword>
<dbReference type="SUPFAM" id="SSF53474">
    <property type="entry name" value="alpha/beta-Hydrolases"/>
    <property type="match status" value="1"/>
</dbReference>